<evidence type="ECO:0000313" key="5">
    <source>
        <dbReference type="Proteomes" id="UP000313359"/>
    </source>
</evidence>
<dbReference type="Proteomes" id="UP000313359">
    <property type="component" value="Unassembled WGS sequence"/>
</dbReference>
<proteinExistence type="predicted"/>
<evidence type="ECO:0000256" key="2">
    <source>
        <dbReference type="SAM" id="MobiDB-lite"/>
    </source>
</evidence>
<feature type="compositionally biased region" description="Low complexity" evidence="2">
    <location>
        <begin position="423"/>
        <end position="433"/>
    </location>
</feature>
<organism evidence="4 5">
    <name type="scientific">Lentinus tigrinus ALCF2SS1-6</name>
    <dbReference type="NCBI Taxonomy" id="1328759"/>
    <lineage>
        <taxon>Eukaryota</taxon>
        <taxon>Fungi</taxon>
        <taxon>Dikarya</taxon>
        <taxon>Basidiomycota</taxon>
        <taxon>Agaricomycotina</taxon>
        <taxon>Agaricomycetes</taxon>
        <taxon>Polyporales</taxon>
        <taxon>Polyporaceae</taxon>
        <taxon>Lentinus</taxon>
    </lineage>
</organism>
<evidence type="ECO:0000313" key="4">
    <source>
        <dbReference type="EMBL" id="RPD62242.1"/>
    </source>
</evidence>
<dbReference type="STRING" id="1328759.A0A5C2SER9"/>
<dbReference type="SUPFAM" id="SSF46785">
    <property type="entry name" value="Winged helix' DNA-binding domain"/>
    <property type="match status" value="1"/>
</dbReference>
<feature type="compositionally biased region" description="Pro residues" evidence="2">
    <location>
        <begin position="251"/>
        <end position="271"/>
    </location>
</feature>
<feature type="compositionally biased region" description="Polar residues" evidence="2">
    <location>
        <begin position="177"/>
        <end position="189"/>
    </location>
</feature>
<feature type="region of interest" description="Disordered" evidence="2">
    <location>
        <begin position="364"/>
        <end position="473"/>
    </location>
</feature>
<dbReference type="Gene3D" id="1.10.10.10">
    <property type="entry name" value="Winged helix-like DNA-binding domain superfamily/Winged helix DNA-binding domain"/>
    <property type="match status" value="1"/>
</dbReference>
<feature type="compositionally biased region" description="Low complexity" evidence="2">
    <location>
        <begin position="613"/>
        <end position="629"/>
    </location>
</feature>
<feature type="compositionally biased region" description="Polar residues" evidence="2">
    <location>
        <begin position="379"/>
        <end position="388"/>
    </location>
</feature>
<feature type="compositionally biased region" description="Pro residues" evidence="2">
    <location>
        <begin position="630"/>
        <end position="640"/>
    </location>
</feature>
<dbReference type="PROSITE" id="PS51504">
    <property type="entry name" value="H15"/>
    <property type="match status" value="1"/>
</dbReference>
<protein>
    <recommendedName>
        <fullName evidence="1">Histone H1</fullName>
    </recommendedName>
</protein>
<evidence type="ECO:0000256" key="1">
    <source>
        <dbReference type="ARBA" id="ARBA00020833"/>
    </source>
</evidence>
<dbReference type="GO" id="GO:0003677">
    <property type="term" value="F:DNA binding"/>
    <property type="evidence" value="ECO:0007669"/>
    <property type="project" value="InterPro"/>
</dbReference>
<dbReference type="Pfam" id="PF00538">
    <property type="entry name" value="Linker_histone"/>
    <property type="match status" value="1"/>
</dbReference>
<dbReference type="AlphaFoldDB" id="A0A5C2SER9"/>
<feature type="region of interest" description="Disordered" evidence="2">
    <location>
        <begin position="90"/>
        <end position="300"/>
    </location>
</feature>
<feature type="compositionally biased region" description="Low complexity" evidence="2">
    <location>
        <begin position="1"/>
        <end position="15"/>
    </location>
</feature>
<feature type="region of interest" description="Disordered" evidence="2">
    <location>
        <begin position="559"/>
        <end position="653"/>
    </location>
</feature>
<name>A0A5C2SER9_9APHY</name>
<sequence>MLDPSLLPPSADSSAQNGSAENTHVHEIPPIPSADSDTDKRKTYLSLLPHEQIIKICLLFEPHVPLQVKTTVWPVDLDAAILELKKKADTLPLSPPKPDAPTPVSVSNDAPLPTDTSTPAHQVNPPGPNVPPPHPPDEDPPMGSLRDPAEEAREREQASAAKPIESHTASPAPPNPQTNGNAVASSSRHPTPSGTPQPQGPAQHATLRPPGPYPYAPYGYAMPPQPPGQQAAYPHAPYYPPSGYPSHYPYPYHPPPGYPPPPGHTPPPPGGQPLFNTNPLGRPPHPPQPPPPSGEDLPSYEEMIVEALLDCGEAEGAAPKDLFTWMASRYPLQTNFRPSASQALQKAYKRGRLEKRENGKYRLNAAWEGGATSKRTTRRPQTIAQSTYAMHHPPQPSSPFTTAPLQHNNHPHPPPGQQPPPYNGYSYQYPYGGHYPGYPPQQRPPQDKPPASTSIDNASAAKSAEAKEEGDAWEAAQHILKAINFGGLAQTNTTDASRPGASSGADAEPSTAADDELTAVLHALASAAAAASSAEPPRSTLSDDERASLQAQLALLAAQLTEIAEAEEDEGPPPAPVPEPPSVPEPVPLSAAQASVSQPLHAPAPTAQVQPLAQPEPQPASVQPQAQMPVPAPAPPPRAEPSPMKTVEQHPPPIAAFSGAHLVLDVNAFPEEFLPPSVPAPGSGAQTDVEMDADADADGDVDVDAEGEEVSDEDEDMEDVVVPLHPSMHAGHDALRT</sequence>
<feature type="region of interest" description="Disordered" evidence="2">
    <location>
        <begin position="1"/>
        <end position="38"/>
    </location>
</feature>
<dbReference type="GO" id="GO:0006334">
    <property type="term" value="P:nucleosome assembly"/>
    <property type="evidence" value="ECO:0007669"/>
    <property type="project" value="InterPro"/>
</dbReference>
<gene>
    <name evidence="4" type="ORF">L227DRAFT_651801</name>
</gene>
<feature type="compositionally biased region" description="Pro residues" evidence="2">
    <location>
        <begin position="281"/>
        <end position="293"/>
    </location>
</feature>
<evidence type="ECO:0000259" key="3">
    <source>
        <dbReference type="PROSITE" id="PS51504"/>
    </source>
</evidence>
<dbReference type="EMBL" id="ML122259">
    <property type="protein sequence ID" value="RPD62242.1"/>
    <property type="molecule type" value="Genomic_DNA"/>
</dbReference>
<feature type="compositionally biased region" description="Pro residues" evidence="2">
    <location>
        <begin position="411"/>
        <end position="422"/>
    </location>
</feature>
<feature type="compositionally biased region" description="Basic and acidic residues" evidence="2">
    <location>
        <begin position="147"/>
        <end position="157"/>
    </location>
</feature>
<dbReference type="InterPro" id="IPR005818">
    <property type="entry name" value="Histone_H1/H5_H15"/>
</dbReference>
<feature type="compositionally biased region" description="Low complexity" evidence="2">
    <location>
        <begin position="216"/>
        <end position="236"/>
    </location>
</feature>
<feature type="compositionally biased region" description="Pro residues" evidence="2">
    <location>
        <begin position="572"/>
        <end position="587"/>
    </location>
</feature>
<feature type="domain" description="H15" evidence="3">
    <location>
        <begin position="296"/>
        <end position="365"/>
    </location>
</feature>
<dbReference type="InterPro" id="IPR036390">
    <property type="entry name" value="WH_DNA-bd_sf"/>
</dbReference>
<dbReference type="InterPro" id="IPR036388">
    <property type="entry name" value="WH-like_DNA-bd_sf"/>
</dbReference>
<dbReference type="GO" id="GO:0000786">
    <property type="term" value="C:nucleosome"/>
    <property type="evidence" value="ECO:0007669"/>
    <property type="project" value="InterPro"/>
</dbReference>
<feature type="compositionally biased region" description="Polar residues" evidence="2">
    <location>
        <begin position="104"/>
        <end position="121"/>
    </location>
</feature>
<feature type="compositionally biased region" description="Pro residues" evidence="2">
    <location>
        <begin position="125"/>
        <end position="134"/>
    </location>
</feature>
<reference evidence="4" key="1">
    <citation type="journal article" date="2018" name="Genome Biol. Evol.">
        <title>Genomics and development of Lentinus tigrinus, a white-rot wood-decaying mushroom with dimorphic fruiting bodies.</title>
        <authorList>
            <person name="Wu B."/>
            <person name="Xu Z."/>
            <person name="Knudson A."/>
            <person name="Carlson A."/>
            <person name="Chen N."/>
            <person name="Kovaka S."/>
            <person name="LaButti K."/>
            <person name="Lipzen A."/>
            <person name="Pennachio C."/>
            <person name="Riley R."/>
            <person name="Schakwitz W."/>
            <person name="Umezawa K."/>
            <person name="Ohm R.A."/>
            <person name="Grigoriev I.V."/>
            <person name="Nagy L.G."/>
            <person name="Gibbons J."/>
            <person name="Hibbett D."/>
        </authorList>
    </citation>
    <scope>NUCLEOTIDE SEQUENCE [LARGE SCALE GENOMIC DNA]</scope>
    <source>
        <strain evidence="4">ALCF2SS1-6</strain>
    </source>
</reference>
<feature type="region of interest" description="Disordered" evidence="2">
    <location>
        <begin position="490"/>
        <end position="516"/>
    </location>
</feature>
<dbReference type="OrthoDB" id="5863171at2759"/>
<accession>A0A5C2SER9</accession>
<keyword evidence="5" id="KW-1185">Reference proteome</keyword>